<gene>
    <name evidence="2" type="ORF">J0A69_15030</name>
</gene>
<accession>A0ABS3CKK4</accession>
<keyword evidence="3" id="KW-1185">Reference proteome</keyword>
<name>A0ABS3CKK4_9BACT</name>
<sequence length="373" mass="40534">MKNKILLASACLLIASVMAFTFRSEELPFGMTKGTPEIKSMTSLAFGPEGVLFIGDSKGASVYALNTKDTELVTAAPSVSIEGIDTKLAAMLGTTVDNVSILDIAVNPNSKKVYMAVQSADGTPLLMKLEGDSFAPVSLENVEYASVELNNSPAEDAKDNRGRSLRISSISDLGYSDGKLLVSGLSNQEFSSTFRSIPFPFTDDQDHASLEIFHAAHGRYETTSPIKTFTTAEINGKSYLVASYTCTPLVLFPMEELKSGKHIKGRTIAEMGSGNQPLDILNVKKDGKSYLVMANSNRPVFRVNFSDIENFEGSLTEPVKDNFATEGIDFVSMPLTNVQQLDKIDEGTMIILQRKSNGSLDLWSTDKADYLLR</sequence>
<evidence type="ECO:0000256" key="1">
    <source>
        <dbReference type="SAM" id="SignalP"/>
    </source>
</evidence>
<dbReference type="RefSeq" id="WP_206587426.1">
    <property type="nucleotide sequence ID" value="NZ_JAFKCU010000003.1"/>
</dbReference>
<evidence type="ECO:0000313" key="3">
    <source>
        <dbReference type="Proteomes" id="UP000664480"/>
    </source>
</evidence>
<proteinExistence type="predicted"/>
<dbReference type="SUPFAM" id="SSF101898">
    <property type="entry name" value="NHL repeat"/>
    <property type="match status" value="1"/>
</dbReference>
<organism evidence="2 3">
    <name type="scientific">Algoriphagus pacificus</name>
    <dbReference type="NCBI Taxonomy" id="2811234"/>
    <lineage>
        <taxon>Bacteria</taxon>
        <taxon>Pseudomonadati</taxon>
        <taxon>Bacteroidota</taxon>
        <taxon>Cytophagia</taxon>
        <taxon>Cytophagales</taxon>
        <taxon>Cyclobacteriaceae</taxon>
        <taxon>Algoriphagus</taxon>
    </lineage>
</organism>
<evidence type="ECO:0008006" key="4">
    <source>
        <dbReference type="Google" id="ProtNLM"/>
    </source>
</evidence>
<feature type="signal peptide" evidence="1">
    <location>
        <begin position="1"/>
        <end position="19"/>
    </location>
</feature>
<feature type="chain" id="PRO_5047368222" description="3-phytase" evidence="1">
    <location>
        <begin position="20"/>
        <end position="373"/>
    </location>
</feature>
<comment type="caution">
    <text evidence="2">The sequence shown here is derived from an EMBL/GenBank/DDBJ whole genome shotgun (WGS) entry which is preliminary data.</text>
</comment>
<reference evidence="2 3" key="1">
    <citation type="submission" date="2021-03" db="EMBL/GenBank/DDBJ databases">
        <title>novel species isolated from a fishpond in China.</title>
        <authorList>
            <person name="Lu H."/>
            <person name="Cai Z."/>
        </authorList>
    </citation>
    <scope>NUCLEOTIDE SEQUENCE [LARGE SCALE GENOMIC DNA]</scope>
    <source>
        <strain evidence="2 3">YJ13C</strain>
    </source>
</reference>
<dbReference type="EMBL" id="JAFKCU010000003">
    <property type="protein sequence ID" value="MBN7816760.1"/>
    <property type="molecule type" value="Genomic_DNA"/>
</dbReference>
<protein>
    <recommendedName>
        <fullName evidence="4">3-phytase</fullName>
    </recommendedName>
</protein>
<keyword evidence="1" id="KW-0732">Signal</keyword>
<evidence type="ECO:0000313" key="2">
    <source>
        <dbReference type="EMBL" id="MBN7816760.1"/>
    </source>
</evidence>
<dbReference type="Proteomes" id="UP000664480">
    <property type="component" value="Unassembled WGS sequence"/>
</dbReference>